<reference evidence="4" key="1">
    <citation type="journal article" date="2017" name="Gigascience">
        <title>The first near-complete assembly of the hexaploid bread wheat genome, Triticum aestivum.</title>
        <authorList>
            <person name="Zimin A.V."/>
            <person name="Puiu D."/>
            <person name="Hall R."/>
            <person name="Kingan S."/>
            <person name="Clavijo B.J."/>
            <person name="Salzberg S.L."/>
        </authorList>
    </citation>
    <scope>NUCLEOTIDE SEQUENCE</scope>
    <source>
        <tissue evidence="4">Leaf</tissue>
    </source>
</reference>
<comment type="caution">
    <text evidence="4">The sequence shown here is derived from an EMBL/GenBank/DDBJ whole genome shotgun (WGS) entry which is preliminary data.</text>
</comment>
<dbReference type="Pfam" id="PF01190">
    <property type="entry name" value="Pollen_Ole_e_1"/>
    <property type="match status" value="1"/>
</dbReference>
<keyword evidence="3" id="KW-0732">Signal</keyword>
<feature type="chain" id="PRO_5040132463" evidence="3">
    <location>
        <begin position="25"/>
        <end position="168"/>
    </location>
</feature>
<proteinExistence type="inferred from homology"/>
<protein>
    <submittedName>
        <fullName evidence="4">Uncharacterized protein</fullName>
    </submittedName>
</protein>
<feature type="non-terminal residue" evidence="4">
    <location>
        <position position="168"/>
    </location>
</feature>
<dbReference type="Proteomes" id="UP000815260">
    <property type="component" value="Chromosome 6B"/>
</dbReference>
<feature type="signal peptide" evidence="3">
    <location>
        <begin position="1"/>
        <end position="24"/>
    </location>
</feature>
<dbReference type="AlphaFoldDB" id="A0A9R1IKI0"/>
<name>A0A9R1IKI0_WHEAT</name>
<evidence type="ECO:0000256" key="3">
    <source>
        <dbReference type="SAM" id="SignalP"/>
    </source>
</evidence>
<evidence type="ECO:0000256" key="2">
    <source>
        <dbReference type="ARBA" id="ARBA00023157"/>
    </source>
</evidence>
<gene>
    <name evidence="4" type="ORF">CFC21_089150</name>
</gene>
<dbReference type="InterPro" id="IPR006041">
    <property type="entry name" value="Pollen_Ole_e1_allergen"/>
</dbReference>
<dbReference type="OrthoDB" id="1896520at2759"/>
<dbReference type="PANTHER" id="PTHR31614:SF5">
    <property type="entry name" value="ALLERGEN-LIKE PROTEIN BRSN20"/>
    <property type="match status" value="1"/>
</dbReference>
<dbReference type="PANTHER" id="PTHR31614">
    <property type="entry name" value="PROTEIN DOWNSTREAM OF FLC-RELATED"/>
    <property type="match status" value="1"/>
</dbReference>
<sequence>MASLRASLLLVAVLCALAASSASAARDLRLRPTQFVVRGRVWCDTCRAGFETPASTFIAGAKVRVECKSRSTGAQHAASRVTPTTPVPQHPCADEHEHELCESVLVSSPDTACAKAVAGRRGPLSSSTTTTVSRPTFRLANALGFEKDTPLAACAQILKMYEEVDDRL</sequence>
<evidence type="ECO:0000256" key="1">
    <source>
        <dbReference type="ARBA" id="ARBA00010049"/>
    </source>
</evidence>
<accession>A0A9R1IKI0</accession>
<reference evidence="4" key="2">
    <citation type="submission" date="2020-03" db="EMBL/GenBank/DDBJ databases">
        <title>The second near-complete assembly of the hexaploid bread wheat (Triticum aestivum) genome.</title>
        <authorList>
            <person name="Zimin A.V."/>
            <person name="Puiu D."/>
            <person name="Shumante A."/>
            <person name="Alonge M."/>
            <person name="Salzberg S.L."/>
        </authorList>
    </citation>
    <scope>NUCLEOTIDE SEQUENCE</scope>
    <source>
        <tissue evidence="4">Leaf</tissue>
    </source>
</reference>
<dbReference type="EMBL" id="CM022227">
    <property type="protein sequence ID" value="KAF7085754.1"/>
    <property type="molecule type" value="Genomic_DNA"/>
</dbReference>
<comment type="similarity">
    <text evidence="1">Belongs to the Ole e I family.</text>
</comment>
<keyword evidence="2" id="KW-1015">Disulfide bond</keyword>
<evidence type="ECO:0000313" key="4">
    <source>
        <dbReference type="EMBL" id="KAF7085754.1"/>
    </source>
</evidence>
<organism evidence="4">
    <name type="scientific">Triticum aestivum</name>
    <name type="common">Wheat</name>
    <dbReference type="NCBI Taxonomy" id="4565"/>
    <lineage>
        <taxon>Eukaryota</taxon>
        <taxon>Viridiplantae</taxon>
        <taxon>Streptophyta</taxon>
        <taxon>Embryophyta</taxon>
        <taxon>Tracheophyta</taxon>
        <taxon>Spermatophyta</taxon>
        <taxon>Magnoliopsida</taxon>
        <taxon>Liliopsida</taxon>
        <taxon>Poales</taxon>
        <taxon>Poaceae</taxon>
        <taxon>BOP clade</taxon>
        <taxon>Pooideae</taxon>
        <taxon>Triticodae</taxon>
        <taxon>Triticeae</taxon>
        <taxon>Triticinae</taxon>
        <taxon>Triticum</taxon>
    </lineage>
</organism>